<reference evidence="3" key="2">
    <citation type="submission" date="2023-04" db="EMBL/GenBank/DDBJ databases">
        <authorList>
            <person name="Bruccoleri R.E."/>
            <person name="Oakeley E.J."/>
            <person name="Faust A.-M."/>
            <person name="Dessus-Babus S."/>
            <person name="Altorfer M."/>
            <person name="Burckhardt D."/>
            <person name="Oertli M."/>
            <person name="Naumann U."/>
            <person name="Petersen F."/>
            <person name="Wong J."/>
        </authorList>
    </citation>
    <scope>NUCLEOTIDE SEQUENCE</scope>
    <source>
        <strain evidence="3">GSM-AAB239-AS_SAM_17_03QT</strain>
        <tissue evidence="3">Leaf</tissue>
    </source>
</reference>
<dbReference type="PANTHER" id="PTHR33159:SF6">
    <property type="entry name" value="RPM1-INTERACTING PROTEIN 4"/>
    <property type="match status" value="1"/>
</dbReference>
<organism evidence="3 4">
    <name type="scientific">Iris pallida</name>
    <name type="common">Sweet iris</name>
    <dbReference type="NCBI Taxonomy" id="29817"/>
    <lineage>
        <taxon>Eukaryota</taxon>
        <taxon>Viridiplantae</taxon>
        <taxon>Streptophyta</taxon>
        <taxon>Embryophyta</taxon>
        <taxon>Tracheophyta</taxon>
        <taxon>Spermatophyta</taxon>
        <taxon>Magnoliopsida</taxon>
        <taxon>Liliopsida</taxon>
        <taxon>Asparagales</taxon>
        <taxon>Iridaceae</taxon>
        <taxon>Iridoideae</taxon>
        <taxon>Irideae</taxon>
        <taxon>Iris</taxon>
    </lineage>
</organism>
<dbReference type="InterPro" id="IPR040387">
    <property type="entry name" value="RIN4/NOI4"/>
</dbReference>
<feature type="compositionally biased region" description="Polar residues" evidence="1">
    <location>
        <begin position="63"/>
        <end position="82"/>
    </location>
</feature>
<feature type="compositionally biased region" description="Polar residues" evidence="1">
    <location>
        <begin position="1"/>
        <end position="12"/>
    </location>
</feature>
<feature type="domain" description="RIN4 pathogenic type III effector avirulence factor Avr cleavage site" evidence="2">
    <location>
        <begin position="118"/>
        <end position="151"/>
    </location>
</feature>
<dbReference type="InterPro" id="IPR008700">
    <property type="entry name" value="TypeIII_avirulence_cleave"/>
</dbReference>
<dbReference type="Proteomes" id="UP001140949">
    <property type="component" value="Unassembled WGS sequence"/>
</dbReference>
<evidence type="ECO:0000313" key="3">
    <source>
        <dbReference type="EMBL" id="KAJ6824851.1"/>
    </source>
</evidence>
<feature type="compositionally biased region" description="Polar residues" evidence="1">
    <location>
        <begin position="30"/>
        <end position="54"/>
    </location>
</feature>
<keyword evidence="4" id="KW-1185">Reference proteome</keyword>
<dbReference type="EMBL" id="JANAVB010021798">
    <property type="protein sequence ID" value="KAJ6824851.1"/>
    <property type="molecule type" value="Genomic_DNA"/>
</dbReference>
<sequence length="189" mass="20702">MTSFLLSLQQQAHVPEAPKPENDLPMLNISPVTLASESTTDSPIHQLNERSTTIDPLKKVRTSGGSDRSVEQSPVHSRNQAKASWERRASSEGSHGVPGTPGRFKSKTGGRGDESPDNGPAVPKFGEWDENNPSSADGYTQLFNQVREEKQTGAAKVPIITNDAMYLNSYYKDGSNKSSRCCCFSWCRK</sequence>
<dbReference type="AlphaFoldDB" id="A0AAX6G9D7"/>
<protein>
    <submittedName>
        <fullName evidence="3">RPM1-interacting protein 4-like isoform X2</fullName>
    </submittedName>
</protein>
<dbReference type="Pfam" id="PF05627">
    <property type="entry name" value="AvrRpt-cleavage"/>
    <property type="match status" value="1"/>
</dbReference>
<reference evidence="3" key="1">
    <citation type="journal article" date="2023" name="GigaByte">
        <title>Genome assembly of the bearded iris, Iris pallida Lam.</title>
        <authorList>
            <person name="Bruccoleri R.E."/>
            <person name="Oakeley E.J."/>
            <person name="Faust A.M.E."/>
            <person name="Altorfer M."/>
            <person name="Dessus-Babus S."/>
            <person name="Burckhardt D."/>
            <person name="Oertli M."/>
            <person name="Naumann U."/>
            <person name="Petersen F."/>
            <person name="Wong J."/>
        </authorList>
    </citation>
    <scope>NUCLEOTIDE SEQUENCE</scope>
    <source>
        <strain evidence="3">GSM-AAB239-AS_SAM_17_03QT</strain>
    </source>
</reference>
<accession>A0AAX6G9D7</accession>
<feature type="region of interest" description="Disordered" evidence="1">
    <location>
        <begin position="1"/>
        <end position="138"/>
    </location>
</feature>
<gene>
    <name evidence="3" type="ORF">M6B38_379740</name>
</gene>
<evidence type="ECO:0000313" key="4">
    <source>
        <dbReference type="Proteomes" id="UP001140949"/>
    </source>
</evidence>
<comment type="caution">
    <text evidence="3">The sequence shown here is derived from an EMBL/GenBank/DDBJ whole genome shotgun (WGS) entry which is preliminary data.</text>
</comment>
<name>A0AAX6G9D7_IRIPA</name>
<evidence type="ECO:0000256" key="1">
    <source>
        <dbReference type="SAM" id="MobiDB-lite"/>
    </source>
</evidence>
<dbReference type="GO" id="GO:0005886">
    <property type="term" value="C:plasma membrane"/>
    <property type="evidence" value="ECO:0007669"/>
    <property type="project" value="TreeGrafter"/>
</dbReference>
<evidence type="ECO:0000259" key="2">
    <source>
        <dbReference type="Pfam" id="PF05627"/>
    </source>
</evidence>
<dbReference type="PANTHER" id="PTHR33159">
    <property type="entry name" value="RPM1-INTERACTING PROTEIN 4 (RIN4) FAMILY PROTEIN"/>
    <property type="match status" value="1"/>
</dbReference>
<proteinExistence type="predicted"/>